<evidence type="ECO:0000313" key="5">
    <source>
        <dbReference type="Proteomes" id="UP001489902"/>
    </source>
</evidence>
<dbReference type="Gene3D" id="3.40.50.720">
    <property type="entry name" value="NAD(P)-binding Rossmann-like Domain"/>
    <property type="match status" value="1"/>
</dbReference>
<name>A0ABZ2X6M9_9HYPO</name>
<dbReference type="PANTHER" id="PTHR45348:SF2">
    <property type="entry name" value="ZINC-TYPE ALCOHOL DEHYDROGENASE-LIKE PROTEIN C2E1P3.01"/>
    <property type="match status" value="1"/>
</dbReference>
<dbReference type="InterPro" id="IPR036291">
    <property type="entry name" value="NAD(P)-bd_dom_sf"/>
</dbReference>
<dbReference type="Pfam" id="PF08240">
    <property type="entry name" value="ADH_N"/>
    <property type="match status" value="1"/>
</dbReference>
<evidence type="ECO:0000256" key="2">
    <source>
        <dbReference type="ARBA" id="ARBA00023002"/>
    </source>
</evidence>
<dbReference type="InterPro" id="IPR013154">
    <property type="entry name" value="ADH-like_N"/>
</dbReference>
<dbReference type="SUPFAM" id="SSF50129">
    <property type="entry name" value="GroES-like"/>
    <property type="match status" value="1"/>
</dbReference>
<dbReference type="InterPro" id="IPR047122">
    <property type="entry name" value="Trans-enoyl_RdTase-like"/>
</dbReference>
<proteinExistence type="inferred from homology"/>
<protein>
    <submittedName>
        <fullName evidence="4">Chaperonin 10-like protein</fullName>
    </submittedName>
</protein>
<dbReference type="Gene3D" id="3.90.180.10">
    <property type="entry name" value="Medium-chain alcohol dehydrogenases, catalytic domain"/>
    <property type="match status" value="1"/>
</dbReference>
<dbReference type="InterPro" id="IPR020843">
    <property type="entry name" value="ER"/>
</dbReference>
<keyword evidence="2" id="KW-0560">Oxidoreductase</keyword>
<keyword evidence="5" id="KW-1185">Reference proteome</keyword>
<reference evidence="4 5" key="1">
    <citation type="submission" date="2024-04" db="EMBL/GenBank/DDBJ databases">
        <title>Complete genome sequence of Fusarium acuminatum.</title>
        <authorList>
            <person name="Lan B."/>
        </authorList>
    </citation>
    <scope>NUCLEOTIDE SEQUENCE [LARGE SCALE GENOMIC DNA]</scope>
    <source>
        <strain evidence="4">1A</strain>
    </source>
</reference>
<comment type="similarity">
    <text evidence="1">Belongs to the zinc-containing alcohol dehydrogenase family.</text>
</comment>
<evidence type="ECO:0000256" key="1">
    <source>
        <dbReference type="ARBA" id="ARBA00008072"/>
    </source>
</evidence>
<dbReference type="CDD" id="cd08249">
    <property type="entry name" value="enoyl_reductase_like"/>
    <property type="match status" value="1"/>
</dbReference>
<gene>
    <name evidence="4" type="ORF">QYS62_009650</name>
</gene>
<accession>A0ABZ2X6M9</accession>
<dbReference type="InterPro" id="IPR011032">
    <property type="entry name" value="GroES-like_sf"/>
</dbReference>
<dbReference type="EMBL" id="CP151265">
    <property type="protein sequence ID" value="WZH48476.1"/>
    <property type="molecule type" value="Genomic_DNA"/>
</dbReference>
<evidence type="ECO:0000313" key="4">
    <source>
        <dbReference type="EMBL" id="WZH48476.1"/>
    </source>
</evidence>
<sequence length="415" mass="44973">MHWRNQGLKELFFRCHLGAKIDEGRNLGILVSPVHSWHMLELHDRIGSVDLRAKHQSFYSFNQSRIMAHSLGPNLAAILPARQGKLTAQERPIPTPGEGELLVRNGAVAANPADWKIQHLGIIIDKFPAILGSDLSGTVVSVGPNVTRFQAGDRVMGFALGMVTGNNDASALQTYTLLNDTAASHLPKNLSFEQGAVLPVAMTTASIALFADLELPMRKRHVSEMEMGAILVWSGASAVGIATVQIAHALGWPVYATASPKHHEWLKRLGATEVWDYHDPQVVQDIGQAARTAGVKIRGAIDARSEDSSFDQVAATLVAANFIPGAKISTVLPWPADKPIPEGVTVCAINCFRFMKDRLDIGHWLFSYWLQKALEDGSIEPAPKPSVIEGGLGEAQKMLDTLRAGASGEKFVVKI</sequence>
<organism evidence="4 5">
    <name type="scientific">Fusarium acuminatum</name>
    <dbReference type="NCBI Taxonomy" id="5515"/>
    <lineage>
        <taxon>Eukaryota</taxon>
        <taxon>Fungi</taxon>
        <taxon>Dikarya</taxon>
        <taxon>Ascomycota</taxon>
        <taxon>Pezizomycotina</taxon>
        <taxon>Sordariomycetes</taxon>
        <taxon>Hypocreomycetidae</taxon>
        <taxon>Hypocreales</taxon>
        <taxon>Nectriaceae</taxon>
        <taxon>Fusarium</taxon>
        <taxon>Fusarium tricinctum species complex</taxon>
    </lineage>
</organism>
<dbReference type="PANTHER" id="PTHR45348">
    <property type="entry name" value="HYPOTHETICAL OXIDOREDUCTASE (EUROFUNG)"/>
    <property type="match status" value="1"/>
</dbReference>
<dbReference type="Proteomes" id="UP001489902">
    <property type="component" value="Chromosome 6"/>
</dbReference>
<evidence type="ECO:0000259" key="3">
    <source>
        <dbReference type="SMART" id="SM00829"/>
    </source>
</evidence>
<dbReference type="SMART" id="SM00829">
    <property type="entry name" value="PKS_ER"/>
    <property type="match status" value="1"/>
</dbReference>
<feature type="domain" description="Enoyl reductase (ER)" evidence="3">
    <location>
        <begin position="84"/>
        <end position="366"/>
    </location>
</feature>
<dbReference type="SUPFAM" id="SSF51735">
    <property type="entry name" value="NAD(P)-binding Rossmann-fold domains"/>
    <property type="match status" value="1"/>
</dbReference>